<dbReference type="PROSITE" id="PS01305">
    <property type="entry name" value="MOAA_NIFB_PQQE"/>
    <property type="match status" value="1"/>
</dbReference>
<dbReference type="Gene3D" id="3.20.20.70">
    <property type="entry name" value="Aldolase class I"/>
    <property type="match status" value="1"/>
</dbReference>
<dbReference type="InterPro" id="IPR047602">
    <property type="entry name" value="SPASM_CteB-like"/>
</dbReference>
<keyword evidence="4" id="KW-0479">Metal-binding</keyword>
<dbReference type="NCBIfam" id="TIGR04085">
    <property type="entry name" value="rSAM_more_4Fe4S"/>
    <property type="match status" value="1"/>
</dbReference>
<name>A0A1M6EXK4_9FIRM</name>
<dbReference type="PROSITE" id="PS51918">
    <property type="entry name" value="RADICAL_SAM"/>
    <property type="match status" value="1"/>
</dbReference>
<keyword evidence="6" id="KW-0411">Iron-sulfur</keyword>
<accession>A0A1M6EXK4</accession>
<dbReference type="Proteomes" id="UP000184442">
    <property type="component" value="Unassembled WGS sequence"/>
</dbReference>
<dbReference type="Pfam" id="PF13186">
    <property type="entry name" value="SPASM"/>
    <property type="match status" value="1"/>
</dbReference>
<feature type="domain" description="Radical SAM core" evidence="7">
    <location>
        <begin position="88"/>
        <end position="326"/>
    </location>
</feature>
<dbReference type="AlphaFoldDB" id="A0A1M6EXK4"/>
<dbReference type="SFLD" id="SFLDG01384">
    <property type="entry name" value="thioether_bond_formation_requi"/>
    <property type="match status" value="1"/>
</dbReference>
<dbReference type="STRING" id="1122184.SAMN02745176_01758"/>
<sequence>MIHKYKMNEMNIVLDVNSGAVHIVEDIVYEILDTFMNPSDVELADKLKDKYGEEKYIEVSEEIMKLKEEGLLFSEDTYKEAILSKKNDCQVKAICLNIAHDCNIRCGYCFASTGDYHGGRKLMPFEVAKKAIDFLLENSGNRKRLEVDFFGGEPMLNFDVVKQTIQYGREKAREYNKTIGFTMTTNATLLDDDSIEYLNENMDNVVLSIDGRKNINDNMRKTINNKGTYDIILSKIKKFVEKRGGKSHYIRGTFTAYNLDFINDVIALADEGFKEISIEPVVASPEMDYALRDEHMDRIMEEYENLAKKMIEYDKAGKPFKFYHYLIDLDGGPCVYKKVSSCGAGYEYFAVTPDGDLYPCHQFVGREGYKMGNVFIGLEDKELQKEFSNNSVYHKEKCSECWAKFYCSGGCQANAEAFNKNLKVPYDLECKMQRKRIECAIMLKAHYSIIDN</sequence>
<dbReference type="InterPro" id="IPR058240">
    <property type="entry name" value="rSAM_sf"/>
</dbReference>
<dbReference type="InterPro" id="IPR024025">
    <property type="entry name" value="SCIFF_rSAM_maturase"/>
</dbReference>
<dbReference type="NCBIfam" id="TIGR03974">
    <property type="entry name" value="rSAM_six_Cys"/>
    <property type="match status" value="1"/>
</dbReference>
<reference evidence="8 9" key="1">
    <citation type="submission" date="2016-11" db="EMBL/GenBank/DDBJ databases">
        <authorList>
            <person name="Jaros S."/>
            <person name="Januszkiewicz K."/>
            <person name="Wedrychowicz H."/>
        </authorList>
    </citation>
    <scope>NUCLEOTIDE SEQUENCE [LARGE SCALE GENOMIC DNA]</scope>
    <source>
        <strain evidence="8 9">DSM 19022</strain>
    </source>
</reference>
<dbReference type="SFLD" id="SFLDS00029">
    <property type="entry name" value="Radical_SAM"/>
    <property type="match status" value="1"/>
</dbReference>
<protein>
    <recommendedName>
        <fullName evidence="7">Radical SAM core domain-containing protein</fullName>
    </recommendedName>
</protein>
<dbReference type="InterPro" id="IPR013785">
    <property type="entry name" value="Aldolase_TIM"/>
</dbReference>
<dbReference type="SFLD" id="SFLDG01067">
    <property type="entry name" value="SPASM/twitch_domain_containing"/>
    <property type="match status" value="1"/>
</dbReference>
<dbReference type="InterPro" id="IPR000385">
    <property type="entry name" value="MoaA_NifB_PqqE_Fe-S-bd_CS"/>
</dbReference>
<comment type="cofactor">
    <cofactor evidence="1">
        <name>[4Fe-4S] cluster</name>
        <dbReference type="ChEBI" id="CHEBI:49883"/>
    </cofactor>
</comment>
<dbReference type="RefSeq" id="WP_073025836.1">
    <property type="nucleotide sequence ID" value="NZ_FQZS01000010.1"/>
</dbReference>
<dbReference type="GO" id="GO:0046872">
    <property type="term" value="F:metal ion binding"/>
    <property type="evidence" value="ECO:0007669"/>
    <property type="project" value="UniProtKB-KW"/>
</dbReference>
<proteinExistence type="predicted"/>
<evidence type="ECO:0000313" key="9">
    <source>
        <dbReference type="Proteomes" id="UP000184442"/>
    </source>
</evidence>
<dbReference type="SFLD" id="SFLDG01386">
    <property type="entry name" value="main_SPASM_domain-containing"/>
    <property type="match status" value="1"/>
</dbReference>
<evidence type="ECO:0000256" key="3">
    <source>
        <dbReference type="ARBA" id="ARBA00022691"/>
    </source>
</evidence>
<gene>
    <name evidence="8" type="ORF">SAMN02745176_01758</name>
</gene>
<keyword evidence="5" id="KW-0408">Iron</keyword>
<dbReference type="InterPro" id="IPR007197">
    <property type="entry name" value="rSAM"/>
</dbReference>
<dbReference type="GO" id="GO:0016491">
    <property type="term" value="F:oxidoreductase activity"/>
    <property type="evidence" value="ECO:0007669"/>
    <property type="project" value="InterPro"/>
</dbReference>
<evidence type="ECO:0000313" key="8">
    <source>
        <dbReference type="EMBL" id="SHI90168.1"/>
    </source>
</evidence>
<evidence type="ECO:0000256" key="2">
    <source>
        <dbReference type="ARBA" id="ARBA00022485"/>
    </source>
</evidence>
<dbReference type="Pfam" id="PF04055">
    <property type="entry name" value="Radical_SAM"/>
    <property type="match status" value="1"/>
</dbReference>
<dbReference type="CDD" id="cd01335">
    <property type="entry name" value="Radical_SAM"/>
    <property type="match status" value="1"/>
</dbReference>
<dbReference type="CDD" id="cd21124">
    <property type="entry name" value="SPASM_CteB-like"/>
    <property type="match status" value="1"/>
</dbReference>
<organism evidence="8 9">
    <name type="scientific">Lutispora thermophila DSM 19022</name>
    <dbReference type="NCBI Taxonomy" id="1122184"/>
    <lineage>
        <taxon>Bacteria</taxon>
        <taxon>Bacillati</taxon>
        <taxon>Bacillota</taxon>
        <taxon>Clostridia</taxon>
        <taxon>Lutisporales</taxon>
        <taxon>Lutisporaceae</taxon>
        <taxon>Lutispora</taxon>
    </lineage>
</organism>
<dbReference type="OrthoDB" id="9808591at2"/>
<evidence type="ECO:0000256" key="6">
    <source>
        <dbReference type="ARBA" id="ARBA00023014"/>
    </source>
</evidence>
<evidence type="ECO:0000256" key="4">
    <source>
        <dbReference type="ARBA" id="ARBA00022723"/>
    </source>
</evidence>
<dbReference type="PANTHER" id="PTHR43273:SF8">
    <property type="entry name" value="RADICAL SAM DOMAIN PROTEIN"/>
    <property type="match status" value="1"/>
</dbReference>
<evidence type="ECO:0000256" key="1">
    <source>
        <dbReference type="ARBA" id="ARBA00001966"/>
    </source>
</evidence>
<dbReference type="InterPro" id="IPR023867">
    <property type="entry name" value="Sulphatase_maturase_rSAM"/>
</dbReference>
<keyword evidence="9" id="KW-1185">Reference proteome</keyword>
<dbReference type="SUPFAM" id="SSF102114">
    <property type="entry name" value="Radical SAM enzymes"/>
    <property type="match status" value="1"/>
</dbReference>
<dbReference type="PANTHER" id="PTHR43273">
    <property type="entry name" value="ANAEROBIC SULFATASE-MATURATING ENZYME HOMOLOG ASLB-RELATED"/>
    <property type="match status" value="1"/>
</dbReference>
<keyword evidence="3" id="KW-0949">S-adenosyl-L-methionine</keyword>
<evidence type="ECO:0000259" key="7">
    <source>
        <dbReference type="PROSITE" id="PS51918"/>
    </source>
</evidence>
<dbReference type="InterPro" id="IPR023885">
    <property type="entry name" value="4Fe4S-binding_SPASM_dom"/>
</dbReference>
<keyword evidence="2" id="KW-0004">4Fe-4S</keyword>
<dbReference type="GO" id="GO:0051539">
    <property type="term" value="F:4 iron, 4 sulfur cluster binding"/>
    <property type="evidence" value="ECO:0007669"/>
    <property type="project" value="UniProtKB-KW"/>
</dbReference>
<evidence type="ECO:0000256" key="5">
    <source>
        <dbReference type="ARBA" id="ARBA00023004"/>
    </source>
</evidence>
<dbReference type="EMBL" id="FQZS01000010">
    <property type="protein sequence ID" value="SHI90168.1"/>
    <property type="molecule type" value="Genomic_DNA"/>
</dbReference>